<accession>A0AAW4L195</accession>
<dbReference type="CDD" id="cd10918">
    <property type="entry name" value="CE4_NodB_like_5s_6s"/>
    <property type="match status" value="1"/>
</dbReference>
<reference evidence="4 5" key="1">
    <citation type="submission" date="2021-05" db="EMBL/GenBank/DDBJ databases">
        <title>The draft genome of Geobacter pelophilus DSM 12255.</title>
        <authorList>
            <person name="Xu Z."/>
            <person name="Masuda Y."/>
            <person name="Itoh H."/>
            <person name="Senoo K."/>
        </authorList>
    </citation>
    <scope>NUCLEOTIDE SEQUENCE [LARGE SCALE GENOMIC DNA]</scope>
    <source>
        <strain evidence="4 5">DSM 12255</strain>
    </source>
</reference>
<evidence type="ECO:0000313" key="4">
    <source>
        <dbReference type="EMBL" id="MBT0662723.1"/>
    </source>
</evidence>
<proteinExistence type="predicted"/>
<gene>
    <name evidence="4" type="ORF">KI809_00265</name>
</gene>
<dbReference type="PANTHER" id="PTHR34216">
    <property type="match status" value="1"/>
</dbReference>
<dbReference type="SUPFAM" id="SSF88713">
    <property type="entry name" value="Glycoside hydrolase/deacetylase"/>
    <property type="match status" value="1"/>
</dbReference>
<dbReference type="InterPro" id="IPR051398">
    <property type="entry name" value="Polysacch_Deacetylase"/>
</dbReference>
<organism evidence="4 5">
    <name type="scientific">Geoanaerobacter pelophilus</name>
    <dbReference type="NCBI Taxonomy" id="60036"/>
    <lineage>
        <taxon>Bacteria</taxon>
        <taxon>Pseudomonadati</taxon>
        <taxon>Thermodesulfobacteriota</taxon>
        <taxon>Desulfuromonadia</taxon>
        <taxon>Geobacterales</taxon>
        <taxon>Geobacteraceae</taxon>
        <taxon>Geoanaerobacter</taxon>
    </lineage>
</organism>
<name>A0AAW4L195_9BACT</name>
<comment type="caution">
    <text evidence="4">The sequence shown here is derived from an EMBL/GenBank/DDBJ whole genome shotgun (WGS) entry which is preliminary data.</text>
</comment>
<evidence type="ECO:0000256" key="1">
    <source>
        <dbReference type="ARBA" id="ARBA00004613"/>
    </source>
</evidence>
<dbReference type="GO" id="GO:0005975">
    <property type="term" value="P:carbohydrate metabolic process"/>
    <property type="evidence" value="ECO:0007669"/>
    <property type="project" value="InterPro"/>
</dbReference>
<sequence length="334" mass="38194">MRQHLKRTLISSRLLLKLLNRIFGSFPKVFVYHRFTPPGVSLPHRVNAETFAWQLDVIKKDFDVITLQDCIARYMQYGRWPTGCVVLTVDDGYSDMYQWAWPELTKRKLPATFFVTTGFVDGNIWLWPDRLEYALYLTTLSSCSVAVDGKQVTLSLKNEHDRYIAWKFFSDYCICCKDRQRLTFIKQIEAALEIELPLRPPHEYAPVTWEQLREMKAGGVEIGGHTVHHPILSKIDTDMLDLEIGGCKTILEERLSASIKSFCYPNSGPGDVNDSVIAAVARAGYIGAVFGTNLVIWDRYMVPRMGVSNDRADFLWKLYGGESLSFARQSAKMN</sequence>
<evidence type="ECO:0000256" key="2">
    <source>
        <dbReference type="ARBA" id="ARBA00022729"/>
    </source>
</evidence>
<dbReference type="InterPro" id="IPR011330">
    <property type="entry name" value="Glyco_hydro/deAcase_b/a-brl"/>
</dbReference>
<keyword evidence="2" id="KW-0732">Signal</keyword>
<dbReference type="Pfam" id="PF01522">
    <property type="entry name" value="Polysacc_deac_1"/>
    <property type="match status" value="1"/>
</dbReference>
<dbReference type="PANTHER" id="PTHR34216:SF3">
    <property type="entry name" value="POLY-BETA-1,6-N-ACETYL-D-GLUCOSAMINE N-DEACETYLASE"/>
    <property type="match status" value="1"/>
</dbReference>
<dbReference type="PROSITE" id="PS51677">
    <property type="entry name" value="NODB"/>
    <property type="match status" value="1"/>
</dbReference>
<dbReference type="GO" id="GO:0005576">
    <property type="term" value="C:extracellular region"/>
    <property type="evidence" value="ECO:0007669"/>
    <property type="project" value="UniProtKB-SubCell"/>
</dbReference>
<keyword evidence="5" id="KW-1185">Reference proteome</keyword>
<comment type="subcellular location">
    <subcellularLocation>
        <location evidence="1">Secreted</location>
    </subcellularLocation>
</comment>
<evidence type="ECO:0000313" key="5">
    <source>
        <dbReference type="Proteomes" id="UP000811899"/>
    </source>
</evidence>
<dbReference type="RefSeq" id="WP_214169524.1">
    <property type="nucleotide sequence ID" value="NZ_JAHCVJ010000001.1"/>
</dbReference>
<dbReference type="InterPro" id="IPR002509">
    <property type="entry name" value="NODB_dom"/>
</dbReference>
<dbReference type="GO" id="GO:0016810">
    <property type="term" value="F:hydrolase activity, acting on carbon-nitrogen (but not peptide) bonds"/>
    <property type="evidence" value="ECO:0007669"/>
    <property type="project" value="InterPro"/>
</dbReference>
<dbReference type="EMBL" id="JAHCVJ010000001">
    <property type="protein sequence ID" value="MBT0662723.1"/>
    <property type="molecule type" value="Genomic_DNA"/>
</dbReference>
<dbReference type="Gene3D" id="3.20.20.370">
    <property type="entry name" value="Glycoside hydrolase/deacetylase"/>
    <property type="match status" value="1"/>
</dbReference>
<protein>
    <submittedName>
        <fullName evidence="4">Polysaccharide deacetylase family protein</fullName>
    </submittedName>
</protein>
<dbReference type="Proteomes" id="UP000811899">
    <property type="component" value="Unassembled WGS sequence"/>
</dbReference>
<evidence type="ECO:0000259" key="3">
    <source>
        <dbReference type="PROSITE" id="PS51677"/>
    </source>
</evidence>
<feature type="domain" description="NodB homology" evidence="3">
    <location>
        <begin position="83"/>
        <end position="334"/>
    </location>
</feature>
<dbReference type="AlphaFoldDB" id="A0AAW4L195"/>